<evidence type="ECO:0008006" key="4">
    <source>
        <dbReference type="Google" id="ProtNLM"/>
    </source>
</evidence>
<sequence>MKSLLVAVLTLAVSFAASAKVSQVEFRALDQTAETQLCMAAAQGGIAQAKAVARSLGMKYSEVKRKTYCNETSLSRFAAKYDEQAVLSVKDVVFKFVAADEALASQICRDAVVNGLEAAEAQYKNIDAIYCNGEIISRFVRKHKS</sequence>
<reference evidence="2 3" key="1">
    <citation type="submission" date="2018-08" db="EMBL/GenBank/DDBJ databases">
        <title>Thalassotalea euphylliae genome.</title>
        <authorList>
            <person name="Summers S."/>
            <person name="Rice S.A."/>
            <person name="Freckelton M.L."/>
            <person name="Nedved B.T."/>
            <person name="Hadfield M.G."/>
        </authorList>
    </citation>
    <scope>NUCLEOTIDE SEQUENCE [LARGE SCALE GENOMIC DNA]</scope>
    <source>
        <strain evidence="2 3">H1</strain>
    </source>
</reference>
<proteinExistence type="predicted"/>
<evidence type="ECO:0000313" key="2">
    <source>
        <dbReference type="EMBL" id="REL25868.1"/>
    </source>
</evidence>
<evidence type="ECO:0000313" key="3">
    <source>
        <dbReference type="Proteomes" id="UP000256478"/>
    </source>
</evidence>
<name>A0A3E0TMZ4_9GAMM</name>
<comment type="caution">
    <text evidence="2">The sequence shown here is derived from an EMBL/GenBank/DDBJ whole genome shotgun (WGS) entry which is preliminary data.</text>
</comment>
<dbReference type="Proteomes" id="UP000256478">
    <property type="component" value="Unassembled WGS sequence"/>
</dbReference>
<feature type="chain" id="PRO_5017798811" description="DUF3718 domain-containing protein" evidence="1">
    <location>
        <begin position="20"/>
        <end position="145"/>
    </location>
</feature>
<keyword evidence="1" id="KW-0732">Signal</keyword>
<gene>
    <name evidence="2" type="ORF">DXX93_04345</name>
</gene>
<dbReference type="RefSeq" id="WP_116006993.1">
    <property type="nucleotide sequence ID" value="NZ_QUOU01000001.1"/>
</dbReference>
<dbReference type="EMBL" id="QUOU01000001">
    <property type="protein sequence ID" value="REL25868.1"/>
    <property type="molecule type" value="Genomic_DNA"/>
</dbReference>
<feature type="signal peptide" evidence="1">
    <location>
        <begin position="1"/>
        <end position="19"/>
    </location>
</feature>
<evidence type="ECO:0000256" key="1">
    <source>
        <dbReference type="SAM" id="SignalP"/>
    </source>
</evidence>
<protein>
    <recommendedName>
        <fullName evidence="4">DUF3718 domain-containing protein</fullName>
    </recommendedName>
</protein>
<dbReference type="OrthoDB" id="6322294at2"/>
<dbReference type="AlphaFoldDB" id="A0A3E0TMZ4"/>
<organism evidence="2 3">
    <name type="scientific">Thalassotalea euphylliae</name>
    <dbReference type="NCBI Taxonomy" id="1655234"/>
    <lineage>
        <taxon>Bacteria</taxon>
        <taxon>Pseudomonadati</taxon>
        <taxon>Pseudomonadota</taxon>
        <taxon>Gammaproteobacteria</taxon>
        <taxon>Alteromonadales</taxon>
        <taxon>Colwelliaceae</taxon>
        <taxon>Thalassotalea</taxon>
    </lineage>
</organism>
<accession>A0A3E0TMZ4</accession>